<reference evidence="2" key="1">
    <citation type="submission" date="2019-09" db="EMBL/GenBank/DDBJ databases">
        <title>Organ-specific transcriptomic study of the physiology of the cattle tick, Rhipicephalus microplus.</title>
        <authorList>
            <person name="Tirloni L."/>
            <person name="Braz G."/>
            <person name="Gandara A.C.P."/>
            <person name="Sabadin G.A."/>
            <person name="da Silva R.M."/>
            <person name="Guizzo M.G."/>
            <person name="Machado J.A."/>
            <person name="Costa E.P."/>
            <person name="Gomes H.F."/>
            <person name="Moraes J."/>
            <person name="Mota M.B.S."/>
            <person name="Mesquita R.D."/>
            <person name="Alvarenga P.H."/>
            <person name="Alves F."/>
            <person name="Seixas A."/>
            <person name="da Fonseca R.N."/>
            <person name="Fogaca A."/>
            <person name="Logullo C."/>
            <person name="Tanaka A."/>
            <person name="Daffre S."/>
            <person name="Termignoni C."/>
            <person name="Vaz I.S.Jr."/>
            <person name="Oliveira P.L."/>
            <person name="Ribeiro J.M."/>
        </authorList>
    </citation>
    <scope>NUCLEOTIDE SEQUENCE</scope>
    <source>
        <strain evidence="2">Porto Alegre</strain>
    </source>
</reference>
<dbReference type="Gene3D" id="2.40.128.20">
    <property type="match status" value="1"/>
</dbReference>
<accession>A0A6M2CIZ0</accession>
<organism evidence="2">
    <name type="scientific">Rhipicephalus microplus</name>
    <name type="common">Cattle tick</name>
    <name type="synonym">Boophilus microplus</name>
    <dbReference type="NCBI Taxonomy" id="6941"/>
    <lineage>
        <taxon>Eukaryota</taxon>
        <taxon>Metazoa</taxon>
        <taxon>Ecdysozoa</taxon>
        <taxon>Arthropoda</taxon>
        <taxon>Chelicerata</taxon>
        <taxon>Arachnida</taxon>
        <taxon>Acari</taxon>
        <taxon>Parasitiformes</taxon>
        <taxon>Ixodida</taxon>
        <taxon>Ixodoidea</taxon>
        <taxon>Ixodidae</taxon>
        <taxon>Rhipicephalinae</taxon>
        <taxon>Rhipicephalus</taxon>
        <taxon>Boophilus</taxon>
    </lineage>
</organism>
<feature type="signal peptide" evidence="1">
    <location>
        <begin position="1"/>
        <end position="18"/>
    </location>
</feature>
<feature type="chain" id="PRO_5026952088" evidence="1">
    <location>
        <begin position="19"/>
        <end position="175"/>
    </location>
</feature>
<dbReference type="InterPro" id="IPR012674">
    <property type="entry name" value="Calycin"/>
</dbReference>
<evidence type="ECO:0000313" key="2">
    <source>
        <dbReference type="EMBL" id="NOV33260.1"/>
    </source>
</evidence>
<evidence type="ECO:0000256" key="1">
    <source>
        <dbReference type="SAM" id="SignalP"/>
    </source>
</evidence>
<dbReference type="AlphaFoldDB" id="A0A6M2CIZ0"/>
<dbReference type="VEuPathDB" id="VectorBase:LOC119169425"/>
<keyword evidence="1" id="KW-0732">Signal</keyword>
<protein>
    <submittedName>
        <fullName evidence="2">Putative lipocalin-5 1</fullName>
    </submittedName>
</protein>
<proteinExistence type="predicted"/>
<sequence>MVLYIASLLLIAVTTSTGQDAGVPVTTSSELTEALSIMNHIFAMHSTIDSPLEHCLRADLISLVPEDQLATYDFQLQSPLGYIEIPPFCVNLTTSASGEFLFGPCGVIFPDHPAKVLYFNGKNCIIASMVLLGFRQCIMGVTPEIKDSVPEECLQQFDENCGSNRYTLYSKEECA</sequence>
<dbReference type="EMBL" id="GHWJ01000523">
    <property type="protein sequence ID" value="NOV33260.1"/>
    <property type="molecule type" value="Transcribed_RNA"/>
</dbReference>
<name>A0A6M2CIZ0_RHIMP</name>